<gene>
    <name evidence="1" type="ORF">MENT_LOCUS14023</name>
</gene>
<accession>A0A6V7ULI7</accession>
<dbReference type="EMBL" id="CAJEWN010000077">
    <property type="protein sequence ID" value="CAD2160002.1"/>
    <property type="molecule type" value="Genomic_DNA"/>
</dbReference>
<protein>
    <submittedName>
        <fullName evidence="1">Uncharacterized protein</fullName>
    </submittedName>
</protein>
<evidence type="ECO:0000313" key="1">
    <source>
        <dbReference type="EMBL" id="CAD2160002.1"/>
    </source>
</evidence>
<reference evidence="1 2" key="1">
    <citation type="submission" date="2020-08" db="EMBL/GenBank/DDBJ databases">
        <authorList>
            <person name="Koutsovoulos G."/>
            <person name="Danchin GJ E."/>
        </authorList>
    </citation>
    <scope>NUCLEOTIDE SEQUENCE [LARGE SCALE GENOMIC DNA]</scope>
</reference>
<comment type="caution">
    <text evidence="1">The sequence shown here is derived from an EMBL/GenBank/DDBJ whole genome shotgun (WGS) entry which is preliminary data.</text>
</comment>
<sequence length="72" mass="8595">MARDFKQCLDWIDRQESPGRKKILEFISSFHPSKMFSINLEVFKNTFKSTTHQTQINTVIKLKLIDMFLLFI</sequence>
<evidence type="ECO:0000313" key="2">
    <source>
        <dbReference type="Proteomes" id="UP000580250"/>
    </source>
</evidence>
<name>A0A6V7ULI7_MELEN</name>
<dbReference type="AlphaFoldDB" id="A0A6V7ULI7"/>
<organism evidence="1 2">
    <name type="scientific">Meloidogyne enterolobii</name>
    <name type="common">Root-knot nematode worm</name>
    <name type="synonym">Meloidogyne mayaguensis</name>
    <dbReference type="NCBI Taxonomy" id="390850"/>
    <lineage>
        <taxon>Eukaryota</taxon>
        <taxon>Metazoa</taxon>
        <taxon>Ecdysozoa</taxon>
        <taxon>Nematoda</taxon>
        <taxon>Chromadorea</taxon>
        <taxon>Rhabditida</taxon>
        <taxon>Tylenchina</taxon>
        <taxon>Tylenchomorpha</taxon>
        <taxon>Tylenchoidea</taxon>
        <taxon>Meloidogynidae</taxon>
        <taxon>Meloidogyninae</taxon>
        <taxon>Meloidogyne</taxon>
    </lineage>
</organism>
<dbReference type="Proteomes" id="UP000580250">
    <property type="component" value="Unassembled WGS sequence"/>
</dbReference>
<proteinExistence type="predicted"/>